<evidence type="ECO:0000256" key="1">
    <source>
        <dbReference type="ARBA" id="ARBA00012648"/>
    </source>
</evidence>
<dbReference type="Gene3D" id="3.40.50.360">
    <property type="match status" value="1"/>
</dbReference>
<dbReference type="PANTHER" id="PTHR30543">
    <property type="entry name" value="CHROMATE REDUCTASE"/>
    <property type="match status" value="1"/>
</dbReference>
<name>A0ABY9D5H2_VITVI</name>
<evidence type="ECO:0000256" key="2">
    <source>
        <dbReference type="ARBA" id="ARBA00047678"/>
    </source>
</evidence>
<dbReference type="EC" id="1.6.5.2" evidence="1"/>
<organism evidence="5 6">
    <name type="scientific">Vitis vinifera</name>
    <name type="common">Grape</name>
    <dbReference type="NCBI Taxonomy" id="29760"/>
    <lineage>
        <taxon>Eukaryota</taxon>
        <taxon>Viridiplantae</taxon>
        <taxon>Streptophyta</taxon>
        <taxon>Embryophyta</taxon>
        <taxon>Tracheophyta</taxon>
        <taxon>Spermatophyta</taxon>
        <taxon>Magnoliopsida</taxon>
        <taxon>eudicotyledons</taxon>
        <taxon>Gunneridae</taxon>
        <taxon>Pentapetalae</taxon>
        <taxon>rosids</taxon>
        <taxon>Vitales</taxon>
        <taxon>Vitaceae</taxon>
        <taxon>Viteae</taxon>
        <taxon>Vitis</taxon>
    </lineage>
</organism>
<comment type="catalytic activity">
    <reaction evidence="3">
        <text>a quinone + NADPH + H(+) = a quinol + NADP(+)</text>
        <dbReference type="Rhea" id="RHEA:46164"/>
        <dbReference type="ChEBI" id="CHEBI:15378"/>
        <dbReference type="ChEBI" id="CHEBI:24646"/>
        <dbReference type="ChEBI" id="CHEBI:57783"/>
        <dbReference type="ChEBI" id="CHEBI:58349"/>
        <dbReference type="ChEBI" id="CHEBI:132124"/>
        <dbReference type="EC" id="1.6.5.2"/>
    </reaction>
</comment>
<dbReference type="SUPFAM" id="SSF52218">
    <property type="entry name" value="Flavoproteins"/>
    <property type="match status" value="1"/>
</dbReference>
<dbReference type="PANTHER" id="PTHR30543:SF21">
    <property type="entry name" value="NAD(P)H-DEPENDENT FMN REDUCTASE LOT6"/>
    <property type="match status" value="1"/>
</dbReference>
<comment type="catalytic activity">
    <reaction evidence="2">
        <text>a quinone + NADH + H(+) = a quinol + NAD(+)</text>
        <dbReference type="Rhea" id="RHEA:46160"/>
        <dbReference type="ChEBI" id="CHEBI:15378"/>
        <dbReference type="ChEBI" id="CHEBI:24646"/>
        <dbReference type="ChEBI" id="CHEBI:57540"/>
        <dbReference type="ChEBI" id="CHEBI:57945"/>
        <dbReference type="ChEBI" id="CHEBI:132124"/>
        <dbReference type="EC" id="1.6.5.2"/>
    </reaction>
</comment>
<protein>
    <recommendedName>
        <fullName evidence="1">NAD(P)H dehydrogenase (quinone)</fullName>
        <ecNumber evidence="1">1.6.5.2</ecNumber>
    </recommendedName>
</protein>
<proteinExistence type="predicted"/>
<dbReference type="InterPro" id="IPR050712">
    <property type="entry name" value="NAD(P)H-dep_reductase"/>
</dbReference>
<reference evidence="5 6" key="1">
    <citation type="journal article" date="2023" name="Hortic Res">
        <title>The complete reference genome for grapevine (Vitis vinifera L.) genetics and breeding.</title>
        <authorList>
            <person name="Shi X."/>
            <person name="Cao S."/>
            <person name="Wang X."/>
            <person name="Huang S."/>
            <person name="Wang Y."/>
            <person name="Liu Z."/>
            <person name="Liu W."/>
            <person name="Leng X."/>
            <person name="Peng Y."/>
            <person name="Wang N."/>
            <person name="Wang Y."/>
            <person name="Ma Z."/>
            <person name="Xu X."/>
            <person name="Zhang F."/>
            <person name="Xue H."/>
            <person name="Zhong H."/>
            <person name="Wang Y."/>
            <person name="Zhang K."/>
            <person name="Velt A."/>
            <person name="Avia K."/>
            <person name="Holtgrawe D."/>
            <person name="Grimplet J."/>
            <person name="Matus J.T."/>
            <person name="Ware D."/>
            <person name="Wu X."/>
            <person name="Wang H."/>
            <person name="Liu C."/>
            <person name="Fang Y."/>
            <person name="Rustenholz C."/>
            <person name="Cheng Z."/>
            <person name="Xiao H."/>
            <person name="Zhou Y."/>
        </authorList>
    </citation>
    <scope>NUCLEOTIDE SEQUENCE [LARGE SCALE GENOMIC DNA]</scope>
    <source>
        <strain evidence="6">cv. Pinot noir / PN40024</strain>
        <tissue evidence="5">Leaf</tissue>
    </source>
</reference>
<dbReference type="InterPro" id="IPR005025">
    <property type="entry name" value="FMN_Rdtase-like_dom"/>
</dbReference>
<evidence type="ECO:0000313" key="5">
    <source>
        <dbReference type="EMBL" id="WKA01997.1"/>
    </source>
</evidence>
<feature type="domain" description="NADPH-dependent FMN reductase-like" evidence="4">
    <location>
        <begin position="6"/>
        <end position="67"/>
    </location>
</feature>
<accession>A0ABY9D5H2</accession>
<sequence>MKLSKEAIEGMEIEYVDISPLPLLNTDLIVGGKFPPAVEAFRQQILKADGVLFATAENNFSVSGILSLASSFVWLCLIIEKIKETVNCYKSNGIFKNSCEIESQLFGPPCIFSKIWIS</sequence>
<dbReference type="Proteomes" id="UP001227230">
    <property type="component" value="Chromosome 13"/>
</dbReference>
<evidence type="ECO:0000313" key="6">
    <source>
        <dbReference type="Proteomes" id="UP001227230"/>
    </source>
</evidence>
<evidence type="ECO:0000259" key="4">
    <source>
        <dbReference type="Pfam" id="PF03358"/>
    </source>
</evidence>
<dbReference type="InterPro" id="IPR029039">
    <property type="entry name" value="Flavoprotein-like_sf"/>
</dbReference>
<gene>
    <name evidence="5" type="ORF">VitviT2T_020239</name>
</gene>
<dbReference type="EMBL" id="CP126660">
    <property type="protein sequence ID" value="WKA01997.1"/>
    <property type="molecule type" value="Genomic_DNA"/>
</dbReference>
<evidence type="ECO:0000256" key="3">
    <source>
        <dbReference type="ARBA" id="ARBA00048983"/>
    </source>
</evidence>
<dbReference type="Pfam" id="PF03358">
    <property type="entry name" value="FMN_red"/>
    <property type="match status" value="1"/>
</dbReference>
<keyword evidence="6" id="KW-1185">Reference proteome</keyword>